<feature type="domain" description="CBS" evidence="5">
    <location>
        <begin position="382"/>
        <end position="444"/>
    </location>
</feature>
<dbReference type="InterPro" id="IPR050511">
    <property type="entry name" value="AMPK_gamma/SDS23_families"/>
</dbReference>
<dbReference type="PANTHER" id="PTHR13780:SF128">
    <property type="entry name" value="CBS DOMAIN-CONTAINING PROTEIN"/>
    <property type="match status" value="1"/>
</dbReference>
<keyword evidence="2 3" id="KW-0129">CBS domain</keyword>
<dbReference type="InterPro" id="IPR000644">
    <property type="entry name" value="CBS_dom"/>
</dbReference>
<dbReference type="EMBL" id="BNJQ01000015">
    <property type="protein sequence ID" value="GHP07147.1"/>
    <property type="molecule type" value="Genomic_DNA"/>
</dbReference>
<comment type="caution">
    <text evidence="6">The sequence shown here is derived from an EMBL/GenBank/DDBJ whole genome shotgun (WGS) entry which is preliminary data.</text>
</comment>
<accession>A0A830HQ77</accession>
<dbReference type="GO" id="GO:0005737">
    <property type="term" value="C:cytoplasm"/>
    <property type="evidence" value="ECO:0007669"/>
    <property type="project" value="TreeGrafter"/>
</dbReference>
<feature type="compositionally biased region" description="Basic and acidic residues" evidence="4">
    <location>
        <begin position="353"/>
        <end position="370"/>
    </location>
</feature>
<name>A0A830HQ77_9CHLO</name>
<gene>
    <name evidence="6" type="ORF">PPROV_000589000</name>
</gene>
<keyword evidence="1" id="KW-0677">Repeat</keyword>
<dbReference type="OrthoDB" id="449052at2759"/>
<evidence type="ECO:0000256" key="3">
    <source>
        <dbReference type="PROSITE-ProRule" id="PRU00703"/>
    </source>
</evidence>
<dbReference type="Gene3D" id="3.10.580.10">
    <property type="entry name" value="CBS-domain"/>
    <property type="match status" value="2"/>
</dbReference>
<sequence>MIGASAVSMMSGASAPDLFLPARRLLASTPVTSIMHTRHAGTQWRPLILYGDNTIAEALGKLAKRELLSAPVMMAPVAPAHAEGLAAGVSGTALTDHADSSVFSSFLGFVSVEDIVAALCDTAVRRMQITVPISAGPGTPEFWQAVLRGDAGFEWLHKRLDEIAFSGDGGLMFSGSTPDHNLLRTCYRGMLYGGPQDAEGNARIIQPCFHRFAIFDTDGSIVDIISQHDIVRFMQSNVHRLGALADASLESLGFVTDDVVTVPASLPALEAFAQLNKRRVTSMAVVDDEHGSLLSCLSGSDLRGIDVNHLEWLTIPVGEYLSIVHGLDYAGYQTPHHTRAYKDNADPCLLQPRRKEPQDSPEGRAEEAAKRRDRSAALPACMRRAAHDAISLPPSSPFKDALNLLAKRHVHRIYVKHPVTNRPVGVVSLTDVLRMAVGDEKMDLEHDERFAKHALPRTTS</sequence>
<dbReference type="AlphaFoldDB" id="A0A830HQ77"/>
<dbReference type="PANTHER" id="PTHR13780">
    <property type="entry name" value="AMP-ACTIVATED PROTEIN KINASE, GAMMA REGULATORY SUBUNIT"/>
    <property type="match status" value="1"/>
</dbReference>
<feature type="region of interest" description="Disordered" evidence="4">
    <location>
        <begin position="342"/>
        <end position="375"/>
    </location>
</feature>
<dbReference type="SUPFAM" id="SSF54631">
    <property type="entry name" value="CBS-domain pair"/>
    <property type="match status" value="2"/>
</dbReference>
<reference evidence="6" key="1">
    <citation type="submission" date="2020-10" db="EMBL/GenBank/DDBJ databases">
        <title>Unveiling of a novel bifunctional photoreceptor, Dualchrome1, isolated from a cosmopolitan green alga.</title>
        <authorList>
            <person name="Suzuki S."/>
            <person name="Kawachi M."/>
        </authorList>
    </citation>
    <scope>NUCLEOTIDE SEQUENCE</scope>
    <source>
        <strain evidence="6">NIES 2893</strain>
    </source>
</reference>
<proteinExistence type="predicted"/>
<evidence type="ECO:0000313" key="6">
    <source>
        <dbReference type="EMBL" id="GHP07147.1"/>
    </source>
</evidence>
<protein>
    <recommendedName>
        <fullName evidence="5">CBS domain-containing protein</fullName>
    </recommendedName>
</protein>
<organism evidence="6 7">
    <name type="scientific">Pycnococcus provasolii</name>
    <dbReference type="NCBI Taxonomy" id="41880"/>
    <lineage>
        <taxon>Eukaryota</taxon>
        <taxon>Viridiplantae</taxon>
        <taxon>Chlorophyta</taxon>
        <taxon>Pseudoscourfieldiophyceae</taxon>
        <taxon>Pseudoscourfieldiales</taxon>
        <taxon>Pycnococcaceae</taxon>
        <taxon>Pycnococcus</taxon>
    </lineage>
</organism>
<evidence type="ECO:0000313" key="7">
    <source>
        <dbReference type="Proteomes" id="UP000660262"/>
    </source>
</evidence>
<dbReference type="Proteomes" id="UP000660262">
    <property type="component" value="Unassembled WGS sequence"/>
</dbReference>
<evidence type="ECO:0000259" key="5">
    <source>
        <dbReference type="PROSITE" id="PS51371"/>
    </source>
</evidence>
<feature type="domain" description="CBS" evidence="5">
    <location>
        <begin position="255"/>
        <end position="313"/>
    </location>
</feature>
<evidence type="ECO:0000256" key="4">
    <source>
        <dbReference type="SAM" id="MobiDB-lite"/>
    </source>
</evidence>
<evidence type="ECO:0000256" key="1">
    <source>
        <dbReference type="ARBA" id="ARBA00022737"/>
    </source>
</evidence>
<dbReference type="GO" id="GO:0005634">
    <property type="term" value="C:nucleus"/>
    <property type="evidence" value="ECO:0007669"/>
    <property type="project" value="TreeGrafter"/>
</dbReference>
<dbReference type="PROSITE" id="PS51371">
    <property type="entry name" value="CBS"/>
    <property type="match status" value="2"/>
</dbReference>
<keyword evidence="7" id="KW-1185">Reference proteome</keyword>
<dbReference type="SMART" id="SM00116">
    <property type="entry name" value="CBS"/>
    <property type="match status" value="2"/>
</dbReference>
<evidence type="ECO:0000256" key="2">
    <source>
        <dbReference type="ARBA" id="ARBA00023122"/>
    </source>
</evidence>
<dbReference type="InterPro" id="IPR046342">
    <property type="entry name" value="CBS_dom_sf"/>
</dbReference>
<dbReference type="Pfam" id="PF00571">
    <property type="entry name" value="CBS"/>
    <property type="match status" value="2"/>
</dbReference>